<dbReference type="PANTHER" id="PTHR10589">
    <property type="entry name" value="UBIQUITIN CARBOXYL-TERMINAL HYDROLASE"/>
    <property type="match status" value="1"/>
</dbReference>
<feature type="site" description="Transition state stabilizer" evidence="7">
    <location>
        <position position="105"/>
    </location>
</feature>
<dbReference type="Proteomes" id="UP001274830">
    <property type="component" value="Unassembled WGS sequence"/>
</dbReference>
<dbReference type="GO" id="GO:0005737">
    <property type="term" value="C:cytoplasm"/>
    <property type="evidence" value="ECO:0007669"/>
    <property type="project" value="TreeGrafter"/>
</dbReference>
<gene>
    <name evidence="10" type="ORF">LTR78_002716</name>
</gene>
<dbReference type="PROSITE" id="PS52048">
    <property type="entry name" value="UCH_DOMAIN"/>
    <property type="match status" value="1"/>
</dbReference>
<dbReference type="AlphaFoldDB" id="A0AAE0WSS3"/>
<evidence type="ECO:0000256" key="3">
    <source>
        <dbReference type="ARBA" id="ARBA00022670"/>
    </source>
</evidence>
<dbReference type="Pfam" id="PF01088">
    <property type="entry name" value="Peptidase_C12"/>
    <property type="match status" value="1"/>
</dbReference>
<accession>A0AAE0WSS3</accession>
<keyword evidence="11" id="KW-1185">Reference proteome</keyword>
<feature type="region of interest" description="Disordered" evidence="8">
    <location>
        <begin position="195"/>
        <end position="295"/>
    </location>
</feature>
<evidence type="ECO:0000256" key="5">
    <source>
        <dbReference type="ARBA" id="ARBA00022801"/>
    </source>
</evidence>
<dbReference type="InterPro" id="IPR001578">
    <property type="entry name" value="Peptidase_C12_UCH"/>
</dbReference>
<organism evidence="10 11">
    <name type="scientific">Recurvomyces mirabilis</name>
    <dbReference type="NCBI Taxonomy" id="574656"/>
    <lineage>
        <taxon>Eukaryota</taxon>
        <taxon>Fungi</taxon>
        <taxon>Dikarya</taxon>
        <taxon>Ascomycota</taxon>
        <taxon>Pezizomycotina</taxon>
        <taxon>Dothideomycetes</taxon>
        <taxon>Dothideomycetidae</taxon>
        <taxon>Mycosphaerellales</taxon>
        <taxon>Teratosphaeriaceae</taxon>
        <taxon>Recurvomyces</taxon>
    </lineage>
</organism>
<feature type="compositionally biased region" description="Basic residues" evidence="8">
    <location>
        <begin position="1"/>
        <end position="11"/>
    </location>
</feature>
<reference evidence="10" key="1">
    <citation type="submission" date="2023-07" db="EMBL/GenBank/DDBJ databases">
        <title>Black Yeasts Isolated from many extreme environments.</title>
        <authorList>
            <person name="Coleine C."/>
            <person name="Stajich J.E."/>
            <person name="Selbmann L."/>
        </authorList>
    </citation>
    <scope>NUCLEOTIDE SEQUENCE</scope>
    <source>
        <strain evidence="10">CCFEE 5485</strain>
    </source>
</reference>
<feature type="region of interest" description="Disordered" evidence="8">
    <location>
        <begin position="1"/>
        <end position="33"/>
    </location>
</feature>
<feature type="active site" description="Nucleophile" evidence="7">
    <location>
        <position position="111"/>
    </location>
</feature>
<keyword evidence="4 7" id="KW-0833">Ubl conjugation pathway</keyword>
<dbReference type="GO" id="GO:0004843">
    <property type="term" value="F:cysteine-type deubiquitinase activity"/>
    <property type="evidence" value="ECO:0007669"/>
    <property type="project" value="UniProtKB-UniRule"/>
</dbReference>
<dbReference type="InterPro" id="IPR036959">
    <property type="entry name" value="Peptidase_C12_UCH_sf"/>
</dbReference>
<protein>
    <recommendedName>
        <fullName evidence="2 7">ubiquitinyl hydrolase 1</fullName>
        <ecNumber evidence="2 7">3.4.19.12</ecNumber>
    </recommendedName>
</protein>
<evidence type="ECO:0000256" key="2">
    <source>
        <dbReference type="ARBA" id="ARBA00012759"/>
    </source>
</evidence>
<dbReference type="GO" id="GO:0006511">
    <property type="term" value="P:ubiquitin-dependent protein catabolic process"/>
    <property type="evidence" value="ECO:0007669"/>
    <property type="project" value="UniProtKB-UniRule"/>
</dbReference>
<dbReference type="EC" id="3.4.19.12" evidence="2 7"/>
<evidence type="ECO:0000259" key="9">
    <source>
        <dbReference type="PROSITE" id="PS52048"/>
    </source>
</evidence>
<keyword evidence="6 7" id="KW-0788">Thiol protease</keyword>
<evidence type="ECO:0000256" key="6">
    <source>
        <dbReference type="ARBA" id="ARBA00022807"/>
    </source>
</evidence>
<dbReference type="Gene3D" id="3.40.532.10">
    <property type="entry name" value="Peptidase C12, ubiquitin carboxyl-terminal hydrolase"/>
    <property type="match status" value="1"/>
</dbReference>
<name>A0AAE0WSS3_9PEZI</name>
<feature type="active site" description="Proton donor" evidence="7">
    <location>
        <position position="299"/>
    </location>
</feature>
<comment type="catalytic activity">
    <reaction evidence="1 7">
        <text>Thiol-dependent hydrolysis of ester, thioester, amide, peptide and isopeptide bonds formed by the C-terminal Gly of ubiquitin (a 76-residue protein attached to proteins as an intracellular targeting signal).</text>
        <dbReference type="EC" id="3.4.19.12"/>
    </reaction>
</comment>
<sequence length="505" mass="56688">MPSKRGQKRKTKDLDRDESNNDDPLAPPNRSTWDGWVEMESEPAFFNVMLNEMGAKGEIYDMDDEYLLTLPHPVHALIFLFRYRENDTEQQEEGKCPQAVWFANQTPDYACATFALLNIVNNIPGLEVGDELRRFKDFTKDMDPISRGDAIDQFDFVKHIHNSFASESDMLQAEMVVSNKAAAFRKKQAIAKGVATKAAKKAKLADVDTEASIETASKAAATRSMPRTKKPMPKKSPKESSPGEDDEDDDYKNPAKRNTKSHSSQDEKPTTSRRSGRAPKPPKDVPPPVEDEEPDEGFHFVAYMPINGHVWKLDGLDRFPQDMGPYEDDDFGMGWMRLAQPLLRGRMLQYAESEIQFNCMALVHDPIEADRQALASNVKALKTVGAKLSEICDEWWELEGGETRKDVITGMAPSLGLTLAEVEDKIVEPGLMTRIKEADDVLQLLKLRQEVVGQQACLRASVRDVVEASKSDAEKARHRRHDYGSFLRGWLGALADQGTLSELLS</sequence>
<evidence type="ECO:0000256" key="8">
    <source>
        <dbReference type="SAM" id="MobiDB-lite"/>
    </source>
</evidence>
<dbReference type="InterPro" id="IPR038765">
    <property type="entry name" value="Papain-like_cys_pep_sf"/>
</dbReference>
<feature type="domain" description="UCH catalytic" evidence="9">
    <location>
        <begin position="35"/>
        <end position="364"/>
    </location>
</feature>
<keyword evidence="3 7" id="KW-0645">Protease</keyword>
<dbReference type="PANTHER" id="PTHR10589:SF29">
    <property type="entry name" value="UBIQUITIN CARBOXYL-TERMINAL HYDROLASE"/>
    <property type="match status" value="1"/>
</dbReference>
<feature type="compositionally biased region" description="Basic residues" evidence="8">
    <location>
        <begin position="226"/>
        <end position="235"/>
    </location>
</feature>
<comment type="similarity">
    <text evidence="7">Belongs to the peptidase C12 family.</text>
</comment>
<evidence type="ECO:0000256" key="1">
    <source>
        <dbReference type="ARBA" id="ARBA00000707"/>
    </source>
</evidence>
<evidence type="ECO:0000313" key="10">
    <source>
        <dbReference type="EMBL" id="KAK3677178.1"/>
    </source>
</evidence>
<feature type="site" description="Important for enzyme activity" evidence="7">
    <location>
        <position position="314"/>
    </location>
</feature>
<comment type="caution">
    <text evidence="10">The sequence shown here is derived from an EMBL/GenBank/DDBJ whole genome shotgun (WGS) entry which is preliminary data.</text>
</comment>
<proteinExistence type="inferred from homology"/>
<dbReference type="GO" id="GO:0016579">
    <property type="term" value="P:protein deubiquitination"/>
    <property type="evidence" value="ECO:0007669"/>
    <property type="project" value="TreeGrafter"/>
</dbReference>
<keyword evidence="5 7" id="KW-0378">Hydrolase</keyword>
<evidence type="ECO:0000313" key="11">
    <source>
        <dbReference type="Proteomes" id="UP001274830"/>
    </source>
</evidence>
<evidence type="ECO:0000256" key="7">
    <source>
        <dbReference type="PROSITE-ProRule" id="PRU01393"/>
    </source>
</evidence>
<evidence type="ECO:0000256" key="4">
    <source>
        <dbReference type="ARBA" id="ARBA00022786"/>
    </source>
</evidence>
<dbReference type="SUPFAM" id="SSF54001">
    <property type="entry name" value="Cysteine proteinases"/>
    <property type="match status" value="2"/>
</dbReference>
<dbReference type="EMBL" id="JAUTXT010000007">
    <property type="protein sequence ID" value="KAK3677178.1"/>
    <property type="molecule type" value="Genomic_DNA"/>
</dbReference>